<sequence>MGDTDTMNERAWTGGSRKKKGKKAQGKKATAEKELVSPTAKVAGWRQTDYRKSRGRSHVEEKQEEEEEVEHVYNVTSFHCHTHFVSSTCSLYDSCFCLDRVQKGDFKLAASIASLATEDTTDGEWTRVSKSKPSKAASATSLATGGTDTSSFSAASTADEDSKTGEEGGEEELWAADRGTLPEKSVHERLLPRARKTEVKEHPLRPPNTCPNISTHHSAERTQSTPTVCCQYLISPTLSRVMRVVPQSLPSRLPNQDHLHQIRSLRRRPPR</sequence>
<reference evidence="2 3" key="1">
    <citation type="journal article" date="2019" name="Nat. Ecol. Evol.">
        <title>Megaphylogeny resolves global patterns of mushroom evolution.</title>
        <authorList>
            <person name="Varga T."/>
            <person name="Krizsan K."/>
            <person name="Foldi C."/>
            <person name="Dima B."/>
            <person name="Sanchez-Garcia M."/>
            <person name="Sanchez-Ramirez S."/>
            <person name="Szollosi G.J."/>
            <person name="Szarkandi J.G."/>
            <person name="Papp V."/>
            <person name="Albert L."/>
            <person name="Andreopoulos W."/>
            <person name="Angelini C."/>
            <person name="Antonin V."/>
            <person name="Barry K.W."/>
            <person name="Bougher N.L."/>
            <person name="Buchanan P."/>
            <person name="Buyck B."/>
            <person name="Bense V."/>
            <person name="Catcheside P."/>
            <person name="Chovatia M."/>
            <person name="Cooper J."/>
            <person name="Damon W."/>
            <person name="Desjardin D."/>
            <person name="Finy P."/>
            <person name="Geml J."/>
            <person name="Haridas S."/>
            <person name="Hughes K."/>
            <person name="Justo A."/>
            <person name="Karasinski D."/>
            <person name="Kautmanova I."/>
            <person name="Kiss B."/>
            <person name="Kocsube S."/>
            <person name="Kotiranta H."/>
            <person name="LaButti K.M."/>
            <person name="Lechner B.E."/>
            <person name="Liimatainen K."/>
            <person name="Lipzen A."/>
            <person name="Lukacs Z."/>
            <person name="Mihaltcheva S."/>
            <person name="Morgado L.N."/>
            <person name="Niskanen T."/>
            <person name="Noordeloos M.E."/>
            <person name="Ohm R.A."/>
            <person name="Ortiz-Santana B."/>
            <person name="Ovrebo C."/>
            <person name="Racz N."/>
            <person name="Riley R."/>
            <person name="Savchenko A."/>
            <person name="Shiryaev A."/>
            <person name="Soop K."/>
            <person name="Spirin V."/>
            <person name="Szebenyi C."/>
            <person name="Tomsovsky M."/>
            <person name="Tulloss R.E."/>
            <person name="Uehling J."/>
            <person name="Grigoriev I.V."/>
            <person name="Vagvolgyi C."/>
            <person name="Papp T."/>
            <person name="Martin F.M."/>
            <person name="Miettinen O."/>
            <person name="Hibbett D.S."/>
            <person name="Nagy L.G."/>
        </authorList>
    </citation>
    <scope>NUCLEOTIDE SEQUENCE [LARGE SCALE GENOMIC DNA]</scope>
    <source>
        <strain evidence="2 3">CBS 962.96</strain>
    </source>
</reference>
<evidence type="ECO:0000313" key="3">
    <source>
        <dbReference type="Proteomes" id="UP000297245"/>
    </source>
</evidence>
<feature type="compositionally biased region" description="Basic residues" evidence="1">
    <location>
        <begin position="261"/>
        <end position="271"/>
    </location>
</feature>
<name>A0A4V4HEW3_DENBC</name>
<feature type="region of interest" description="Disordered" evidence="1">
    <location>
        <begin position="250"/>
        <end position="271"/>
    </location>
</feature>
<feature type="compositionally biased region" description="Low complexity" evidence="1">
    <location>
        <begin position="134"/>
        <end position="157"/>
    </location>
</feature>
<keyword evidence="3" id="KW-1185">Reference proteome</keyword>
<gene>
    <name evidence="2" type="ORF">K435DRAFT_206609</name>
</gene>
<proteinExistence type="predicted"/>
<dbReference type="Proteomes" id="UP000297245">
    <property type="component" value="Unassembled WGS sequence"/>
</dbReference>
<feature type="compositionally biased region" description="Basic residues" evidence="1">
    <location>
        <begin position="16"/>
        <end position="26"/>
    </location>
</feature>
<dbReference type="EMBL" id="ML179271">
    <property type="protein sequence ID" value="THU92665.1"/>
    <property type="molecule type" value="Genomic_DNA"/>
</dbReference>
<dbReference type="AlphaFoldDB" id="A0A4V4HEW3"/>
<protein>
    <submittedName>
        <fullName evidence="2">Uncharacterized protein</fullName>
    </submittedName>
</protein>
<feature type="compositionally biased region" description="Basic and acidic residues" evidence="1">
    <location>
        <begin position="48"/>
        <end position="61"/>
    </location>
</feature>
<feature type="region of interest" description="Disordered" evidence="1">
    <location>
        <begin position="1"/>
        <end position="65"/>
    </location>
</feature>
<organism evidence="2 3">
    <name type="scientific">Dendrothele bispora (strain CBS 962.96)</name>
    <dbReference type="NCBI Taxonomy" id="1314807"/>
    <lineage>
        <taxon>Eukaryota</taxon>
        <taxon>Fungi</taxon>
        <taxon>Dikarya</taxon>
        <taxon>Basidiomycota</taxon>
        <taxon>Agaricomycotina</taxon>
        <taxon>Agaricomycetes</taxon>
        <taxon>Agaricomycetidae</taxon>
        <taxon>Agaricales</taxon>
        <taxon>Agaricales incertae sedis</taxon>
        <taxon>Dendrothele</taxon>
    </lineage>
</organism>
<accession>A0A4V4HEW3</accession>
<feature type="compositionally biased region" description="Polar residues" evidence="1">
    <location>
        <begin position="210"/>
        <end position="219"/>
    </location>
</feature>
<feature type="region of interest" description="Disordered" evidence="1">
    <location>
        <begin position="198"/>
        <end position="219"/>
    </location>
</feature>
<evidence type="ECO:0000256" key="1">
    <source>
        <dbReference type="SAM" id="MobiDB-lite"/>
    </source>
</evidence>
<evidence type="ECO:0000313" key="2">
    <source>
        <dbReference type="EMBL" id="THU92665.1"/>
    </source>
</evidence>
<feature type="region of interest" description="Disordered" evidence="1">
    <location>
        <begin position="119"/>
        <end position="186"/>
    </location>
</feature>